<sequence length="180" mass="21044">MNGLDWSKTGLHIKGAYLNHLRFADDLVLLSETVNEMQSMIESLQKASTKTWKFSTEAMNKINTCQRGLERSMLNMKKIDKIRHTKIRGITKATNALTFAQKRKWQWAGHVARMTDKRWTTRVTQWKGPPGKRRRRRPLTHWEEDLKRSAGSDWYSIAQVRQNWASLEEAFTQTGILVDQ</sequence>
<gene>
    <name evidence="1" type="ORF">EVAR_78482_1</name>
</gene>
<dbReference type="EMBL" id="BGZK01000103">
    <property type="protein sequence ID" value="GBP19013.1"/>
    <property type="molecule type" value="Genomic_DNA"/>
</dbReference>
<reference evidence="1 2" key="1">
    <citation type="journal article" date="2019" name="Commun. Biol.">
        <title>The bagworm genome reveals a unique fibroin gene that provides high tensile strength.</title>
        <authorList>
            <person name="Kono N."/>
            <person name="Nakamura H."/>
            <person name="Ohtoshi R."/>
            <person name="Tomita M."/>
            <person name="Numata K."/>
            <person name="Arakawa K."/>
        </authorList>
    </citation>
    <scope>NUCLEOTIDE SEQUENCE [LARGE SCALE GENOMIC DNA]</scope>
</reference>
<evidence type="ECO:0000313" key="2">
    <source>
        <dbReference type="Proteomes" id="UP000299102"/>
    </source>
</evidence>
<dbReference type="Proteomes" id="UP000299102">
    <property type="component" value="Unassembled WGS sequence"/>
</dbReference>
<accession>A0A4C1TY65</accession>
<dbReference type="OrthoDB" id="8193815at2759"/>
<keyword evidence="2" id="KW-1185">Reference proteome</keyword>
<evidence type="ECO:0000313" key="1">
    <source>
        <dbReference type="EMBL" id="GBP19013.1"/>
    </source>
</evidence>
<protein>
    <submittedName>
        <fullName evidence="1">Uncharacterized transposon-derived protein F52C9.6</fullName>
    </submittedName>
</protein>
<dbReference type="AlphaFoldDB" id="A0A4C1TY65"/>
<proteinExistence type="predicted"/>
<organism evidence="1 2">
    <name type="scientific">Eumeta variegata</name>
    <name type="common">Bagworm moth</name>
    <name type="synonym">Eumeta japonica</name>
    <dbReference type="NCBI Taxonomy" id="151549"/>
    <lineage>
        <taxon>Eukaryota</taxon>
        <taxon>Metazoa</taxon>
        <taxon>Ecdysozoa</taxon>
        <taxon>Arthropoda</taxon>
        <taxon>Hexapoda</taxon>
        <taxon>Insecta</taxon>
        <taxon>Pterygota</taxon>
        <taxon>Neoptera</taxon>
        <taxon>Endopterygota</taxon>
        <taxon>Lepidoptera</taxon>
        <taxon>Glossata</taxon>
        <taxon>Ditrysia</taxon>
        <taxon>Tineoidea</taxon>
        <taxon>Psychidae</taxon>
        <taxon>Oiketicinae</taxon>
        <taxon>Eumeta</taxon>
    </lineage>
</organism>
<comment type="caution">
    <text evidence="1">The sequence shown here is derived from an EMBL/GenBank/DDBJ whole genome shotgun (WGS) entry which is preliminary data.</text>
</comment>
<name>A0A4C1TY65_EUMVA</name>